<dbReference type="InterPro" id="IPR050275">
    <property type="entry name" value="PGM_Phosphatase"/>
</dbReference>
<dbReference type="SUPFAM" id="SSF53254">
    <property type="entry name" value="Phosphoglycerate mutase-like"/>
    <property type="match status" value="1"/>
</dbReference>
<accession>A0A0A6VDA0</accession>
<protein>
    <submittedName>
        <fullName evidence="1">Phosphoglycerate mutase</fullName>
    </submittedName>
</protein>
<dbReference type="PANTHER" id="PTHR48100">
    <property type="entry name" value="BROAD-SPECIFICITY PHOSPHATASE YOR283W-RELATED"/>
    <property type="match status" value="1"/>
</dbReference>
<dbReference type="InterPro" id="IPR029033">
    <property type="entry name" value="His_PPase_superfam"/>
</dbReference>
<reference evidence="1 2" key="1">
    <citation type="submission" date="2014-10" db="EMBL/GenBank/DDBJ databases">
        <title>Draft genome of phytase producing Bacillus ginsengihumi strain M2.11.</title>
        <authorList>
            <person name="Toymentseva A."/>
            <person name="Boulygina E.A."/>
            <person name="Kazakov S.V."/>
            <person name="Kayumov I."/>
            <person name="Suleimanova A.D."/>
            <person name="Mardanova A.M."/>
            <person name="Maria S.N."/>
            <person name="Sergey M.Y."/>
            <person name="Sharipova M.R."/>
        </authorList>
    </citation>
    <scope>NUCLEOTIDE SEQUENCE [LARGE SCALE GENOMIC DNA]</scope>
    <source>
        <strain evidence="1 2">M2.11</strain>
    </source>
</reference>
<dbReference type="Proteomes" id="UP000030588">
    <property type="component" value="Unassembled WGS sequence"/>
</dbReference>
<dbReference type="SMART" id="SM00855">
    <property type="entry name" value="PGAM"/>
    <property type="match status" value="1"/>
</dbReference>
<name>A0A0A6VDA0_9BACI</name>
<dbReference type="GO" id="GO:0005737">
    <property type="term" value="C:cytoplasm"/>
    <property type="evidence" value="ECO:0007669"/>
    <property type="project" value="TreeGrafter"/>
</dbReference>
<dbReference type="EMBL" id="JRUN01000008">
    <property type="protein sequence ID" value="KHD86240.1"/>
    <property type="molecule type" value="Genomic_DNA"/>
</dbReference>
<organism evidence="1 2">
    <name type="scientific">Heyndrickxia ginsengihumi</name>
    <dbReference type="NCBI Taxonomy" id="363870"/>
    <lineage>
        <taxon>Bacteria</taxon>
        <taxon>Bacillati</taxon>
        <taxon>Bacillota</taxon>
        <taxon>Bacilli</taxon>
        <taxon>Bacillales</taxon>
        <taxon>Bacillaceae</taxon>
        <taxon>Heyndrickxia</taxon>
    </lineage>
</organism>
<dbReference type="InterPro" id="IPR013078">
    <property type="entry name" value="His_Pase_superF_clade-1"/>
</dbReference>
<dbReference type="AlphaFoldDB" id="A0A0A6VDA0"/>
<dbReference type="STRING" id="363870.NG54_04250"/>
<dbReference type="CDD" id="cd07067">
    <property type="entry name" value="HP_PGM_like"/>
    <property type="match status" value="1"/>
</dbReference>
<dbReference type="Pfam" id="PF00300">
    <property type="entry name" value="His_Phos_1"/>
    <property type="match status" value="1"/>
</dbReference>
<sequence>MKNIYLVRHCEAEGQSAEAQLTERGNHQALDLSAFFHGIQVDRIISSPYKRARQSIEPLALCLNLEIENDHRLTERVLSSENLPNWFEKLKATFTDMDLTFEGGESSRAAMKRIVAVTEEVFQSDAINTVIVTHGNIMSLLLKHYQKDVGFTDWCNLSNPDVFLLKYEKHKIICARIWGKDGE</sequence>
<dbReference type="Gene3D" id="3.40.50.1240">
    <property type="entry name" value="Phosphoglycerate mutase-like"/>
    <property type="match status" value="1"/>
</dbReference>
<comment type="caution">
    <text evidence="1">The sequence shown here is derived from an EMBL/GenBank/DDBJ whole genome shotgun (WGS) entry which is preliminary data.</text>
</comment>
<dbReference type="PANTHER" id="PTHR48100:SF1">
    <property type="entry name" value="HISTIDINE PHOSPHATASE FAMILY PROTEIN-RELATED"/>
    <property type="match status" value="1"/>
</dbReference>
<dbReference type="RefSeq" id="WP_035353530.1">
    <property type="nucleotide sequence ID" value="NZ_JRUN01000008.1"/>
</dbReference>
<gene>
    <name evidence="1" type="ORF">NG54_04250</name>
</gene>
<dbReference type="OrthoDB" id="512570at2"/>
<evidence type="ECO:0000313" key="2">
    <source>
        <dbReference type="Proteomes" id="UP000030588"/>
    </source>
</evidence>
<proteinExistence type="predicted"/>
<dbReference type="GO" id="GO:0016791">
    <property type="term" value="F:phosphatase activity"/>
    <property type="evidence" value="ECO:0007669"/>
    <property type="project" value="TreeGrafter"/>
</dbReference>
<evidence type="ECO:0000313" key="1">
    <source>
        <dbReference type="EMBL" id="KHD86240.1"/>
    </source>
</evidence>